<dbReference type="Pfam" id="PF13692">
    <property type="entry name" value="Glyco_trans_1_4"/>
    <property type="match status" value="1"/>
</dbReference>
<feature type="domain" description="Diacylglycerol glucosyltransferase N-terminal" evidence="4">
    <location>
        <begin position="40"/>
        <end position="176"/>
    </location>
</feature>
<organism evidence="5 6">
    <name type="scientific">Streptomyces gamaensis</name>
    <dbReference type="NCBI Taxonomy" id="1763542"/>
    <lineage>
        <taxon>Bacteria</taxon>
        <taxon>Bacillati</taxon>
        <taxon>Actinomycetota</taxon>
        <taxon>Actinomycetes</taxon>
        <taxon>Kitasatosporales</taxon>
        <taxon>Streptomycetaceae</taxon>
        <taxon>Streptomyces</taxon>
    </lineage>
</organism>
<dbReference type="Proteomes" id="UP001596083">
    <property type="component" value="Unassembled WGS sequence"/>
</dbReference>
<sequence>MPAPGAGGGGPVRGPVRVLVVSGSMGAGHDGAARELVRRLRGLGAQAVVRDFLHALPGSYRPLLRGGHAFTARYSPRVFEWLARSEERESAVREFTLGVCRAARRTVARWAAGGCDVAVSTFPLATQTLGMLRVDGGLGVPAVCCPTDPAPNRLWLHPGIDAYLTVFRATAVEAAERYGVTMAVGGPLVAPAFRRPVGEDERRAVRSELGIPPDRRMVLLTAGALGSGDVLAGVVAVRRVPGTVAVVLCGRNSRLRRKAAALPGVVALGWREDVPLLMAAADVLVHNAGGLSLTEALVAGLPAVSYQVLAGHGRRNAEVLARAGLAPWPRTPRELAEALHRQASRGRFFPLPVAESGTAEAVEVLARRARTS</sequence>
<dbReference type="PANTHER" id="PTHR43025">
    <property type="entry name" value="MONOGALACTOSYLDIACYLGLYCEROL SYNTHASE"/>
    <property type="match status" value="1"/>
</dbReference>
<evidence type="ECO:0000259" key="4">
    <source>
        <dbReference type="Pfam" id="PF06925"/>
    </source>
</evidence>
<gene>
    <name evidence="5" type="ORF">ACFP1Z_12555</name>
</gene>
<evidence type="ECO:0000256" key="1">
    <source>
        <dbReference type="ARBA" id="ARBA00006962"/>
    </source>
</evidence>
<dbReference type="EMBL" id="JBHSPB010000006">
    <property type="protein sequence ID" value="MFC5720999.1"/>
    <property type="molecule type" value="Genomic_DNA"/>
</dbReference>
<dbReference type="GO" id="GO:0016757">
    <property type="term" value="F:glycosyltransferase activity"/>
    <property type="evidence" value="ECO:0007669"/>
    <property type="project" value="UniProtKB-KW"/>
</dbReference>
<dbReference type="InterPro" id="IPR009695">
    <property type="entry name" value="Diacylglyc_glucosyltr_N"/>
</dbReference>
<comment type="similarity">
    <text evidence="1">Belongs to the glycosyltransferase 28 family.</text>
</comment>
<protein>
    <submittedName>
        <fullName evidence="5">Glycosyltransferase</fullName>
        <ecNumber evidence="5">2.4.-.-</ecNumber>
    </submittedName>
</protein>
<keyword evidence="2 5" id="KW-0328">Glycosyltransferase</keyword>
<dbReference type="RefSeq" id="WP_390316205.1">
    <property type="nucleotide sequence ID" value="NZ_JBHSPB010000006.1"/>
</dbReference>
<dbReference type="Gene3D" id="3.40.50.2000">
    <property type="entry name" value="Glycogen Phosphorylase B"/>
    <property type="match status" value="1"/>
</dbReference>
<dbReference type="EC" id="2.4.-.-" evidence="5"/>
<keyword evidence="6" id="KW-1185">Reference proteome</keyword>
<dbReference type="PANTHER" id="PTHR43025:SF3">
    <property type="entry name" value="MONOGALACTOSYLDIACYLGLYCEROL SYNTHASE 1, CHLOROPLASTIC"/>
    <property type="match status" value="1"/>
</dbReference>
<name>A0ABW0Z1V6_9ACTN</name>
<accession>A0ABW0Z1V6</accession>
<evidence type="ECO:0000313" key="6">
    <source>
        <dbReference type="Proteomes" id="UP001596083"/>
    </source>
</evidence>
<dbReference type="Pfam" id="PF06925">
    <property type="entry name" value="MGDG_synth"/>
    <property type="match status" value="1"/>
</dbReference>
<dbReference type="SUPFAM" id="SSF53756">
    <property type="entry name" value="UDP-Glycosyltransferase/glycogen phosphorylase"/>
    <property type="match status" value="1"/>
</dbReference>
<keyword evidence="3 5" id="KW-0808">Transferase</keyword>
<evidence type="ECO:0000256" key="3">
    <source>
        <dbReference type="ARBA" id="ARBA00022679"/>
    </source>
</evidence>
<comment type="caution">
    <text evidence="5">The sequence shown here is derived from an EMBL/GenBank/DDBJ whole genome shotgun (WGS) entry which is preliminary data.</text>
</comment>
<reference evidence="6" key="1">
    <citation type="journal article" date="2019" name="Int. J. Syst. Evol. Microbiol.">
        <title>The Global Catalogue of Microorganisms (GCM) 10K type strain sequencing project: providing services to taxonomists for standard genome sequencing and annotation.</title>
        <authorList>
            <consortium name="The Broad Institute Genomics Platform"/>
            <consortium name="The Broad Institute Genome Sequencing Center for Infectious Disease"/>
            <person name="Wu L."/>
            <person name="Ma J."/>
        </authorList>
    </citation>
    <scope>NUCLEOTIDE SEQUENCE [LARGE SCALE GENOMIC DNA]</scope>
    <source>
        <strain evidence="6">CGMCC 4.7304</strain>
    </source>
</reference>
<dbReference type="InterPro" id="IPR050519">
    <property type="entry name" value="Glycosyltransf_28_UgtP"/>
</dbReference>
<evidence type="ECO:0000256" key="2">
    <source>
        <dbReference type="ARBA" id="ARBA00022676"/>
    </source>
</evidence>
<evidence type="ECO:0000313" key="5">
    <source>
        <dbReference type="EMBL" id="MFC5720999.1"/>
    </source>
</evidence>
<proteinExistence type="inferred from homology"/>